<dbReference type="Pfam" id="PF00126">
    <property type="entry name" value="HTH_1"/>
    <property type="match status" value="1"/>
</dbReference>
<sequence>MIDAAGLRVMKAIADEGSFTSAANALGFTQPAISQMVRRLEQRTGTVLVERYGRQVRLTEAGQVLARHAVGVLAALDAAEEEITAIAGLRAGRVRLQAFPSSSATLVPRTLAILKARHPDITVTFTEAEPPESLAALRRGDCDVAVAFAYEGGDLGELEEDLSLLVTRRLLDDEVRLVVPRTHPHAEDEAATLADFSGEEWIAGCPRCRGHLLALADTAGFRPNVAFETEDYVAQLGLVTAGLGVALVPDLILNAAKHDEVATLPLSPASRRQILAVTTPDLLRVPAVAAALDALCEAAGADPGVSPAHLVGGEA</sequence>
<dbReference type="PANTHER" id="PTHR30346:SF29">
    <property type="entry name" value="LYSR SUBSTRATE-BINDING"/>
    <property type="match status" value="1"/>
</dbReference>
<dbReference type="PRINTS" id="PR00039">
    <property type="entry name" value="HTHLYSR"/>
</dbReference>
<evidence type="ECO:0000256" key="3">
    <source>
        <dbReference type="ARBA" id="ARBA00023125"/>
    </source>
</evidence>
<dbReference type="EMBL" id="BJYX01000003">
    <property type="protein sequence ID" value="GEO29095.1"/>
    <property type="molecule type" value="Genomic_DNA"/>
</dbReference>
<organism evidence="6 7">
    <name type="scientific">Terrabacter aerolatus</name>
    <dbReference type="NCBI Taxonomy" id="422442"/>
    <lineage>
        <taxon>Bacteria</taxon>
        <taxon>Bacillati</taxon>
        <taxon>Actinomycetota</taxon>
        <taxon>Actinomycetes</taxon>
        <taxon>Micrococcales</taxon>
        <taxon>Intrasporangiaceae</taxon>
        <taxon>Terrabacter</taxon>
    </lineage>
</organism>
<dbReference type="GO" id="GO:0032993">
    <property type="term" value="C:protein-DNA complex"/>
    <property type="evidence" value="ECO:0007669"/>
    <property type="project" value="TreeGrafter"/>
</dbReference>
<evidence type="ECO:0000256" key="4">
    <source>
        <dbReference type="ARBA" id="ARBA00023163"/>
    </source>
</evidence>
<dbReference type="CDD" id="cd08423">
    <property type="entry name" value="PBP2_LTTR_like_6"/>
    <property type="match status" value="1"/>
</dbReference>
<dbReference type="Proteomes" id="UP000321534">
    <property type="component" value="Unassembled WGS sequence"/>
</dbReference>
<accession>A0A512CXZ6</accession>
<dbReference type="SUPFAM" id="SSF46785">
    <property type="entry name" value="Winged helix' DNA-binding domain"/>
    <property type="match status" value="1"/>
</dbReference>
<dbReference type="InterPro" id="IPR036388">
    <property type="entry name" value="WH-like_DNA-bd_sf"/>
</dbReference>
<dbReference type="Pfam" id="PF03466">
    <property type="entry name" value="LysR_substrate"/>
    <property type="match status" value="1"/>
</dbReference>
<evidence type="ECO:0000313" key="7">
    <source>
        <dbReference type="Proteomes" id="UP000321534"/>
    </source>
</evidence>
<proteinExistence type="inferred from homology"/>
<dbReference type="GO" id="GO:0003700">
    <property type="term" value="F:DNA-binding transcription factor activity"/>
    <property type="evidence" value="ECO:0007669"/>
    <property type="project" value="InterPro"/>
</dbReference>
<dbReference type="PANTHER" id="PTHR30346">
    <property type="entry name" value="TRANSCRIPTIONAL DUAL REGULATOR HCAR-RELATED"/>
    <property type="match status" value="1"/>
</dbReference>
<keyword evidence="4" id="KW-0804">Transcription</keyword>
<dbReference type="InterPro" id="IPR036390">
    <property type="entry name" value="WH_DNA-bd_sf"/>
</dbReference>
<evidence type="ECO:0000256" key="2">
    <source>
        <dbReference type="ARBA" id="ARBA00023015"/>
    </source>
</evidence>
<dbReference type="PROSITE" id="PS50931">
    <property type="entry name" value="HTH_LYSR"/>
    <property type="match status" value="1"/>
</dbReference>
<comment type="similarity">
    <text evidence="1">Belongs to the LysR transcriptional regulatory family.</text>
</comment>
<dbReference type="OrthoDB" id="3673085at2"/>
<feature type="domain" description="HTH lysR-type" evidence="5">
    <location>
        <begin position="2"/>
        <end position="59"/>
    </location>
</feature>
<dbReference type="RefSeq" id="WP_147063854.1">
    <property type="nucleotide sequence ID" value="NZ_BAAARO010000008.1"/>
</dbReference>
<gene>
    <name evidence="6" type="ORF">TAE01_09050</name>
</gene>
<dbReference type="Gene3D" id="1.10.10.10">
    <property type="entry name" value="Winged helix-like DNA-binding domain superfamily/Winged helix DNA-binding domain"/>
    <property type="match status" value="1"/>
</dbReference>
<protein>
    <submittedName>
        <fullName evidence="6">LysR family transcriptional regulator</fullName>
    </submittedName>
</protein>
<dbReference type="InterPro" id="IPR005119">
    <property type="entry name" value="LysR_subst-bd"/>
</dbReference>
<name>A0A512CXZ6_9MICO</name>
<comment type="caution">
    <text evidence="6">The sequence shown here is derived from an EMBL/GenBank/DDBJ whole genome shotgun (WGS) entry which is preliminary data.</text>
</comment>
<keyword evidence="2" id="KW-0805">Transcription regulation</keyword>
<evidence type="ECO:0000259" key="5">
    <source>
        <dbReference type="PROSITE" id="PS50931"/>
    </source>
</evidence>
<dbReference type="InterPro" id="IPR000847">
    <property type="entry name" value="LysR_HTH_N"/>
</dbReference>
<dbReference type="SUPFAM" id="SSF53850">
    <property type="entry name" value="Periplasmic binding protein-like II"/>
    <property type="match status" value="1"/>
</dbReference>
<keyword evidence="7" id="KW-1185">Reference proteome</keyword>
<reference evidence="6 7" key="1">
    <citation type="submission" date="2019-07" db="EMBL/GenBank/DDBJ databases">
        <title>Whole genome shotgun sequence of Terrabacter aerolatus NBRC 106305.</title>
        <authorList>
            <person name="Hosoyama A."/>
            <person name="Uohara A."/>
            <person name="Ohji S."/>
            <person name="Ichikawa N."/>
        </authorList>
    </citation>
    <scope>NUCLEOTIDE SEQUENCE [LARGE SCALE GENOMIC DNA]</scope>
    <source>
        <strain evidence="6 7">NBRC 106305</strain>
    </source>
</reference>
<evidence type="ECO:0000313" key="6">
    <source>
        <dbReference type="EMBL" id="GEO29095.1"/>
    </source>
</evidence>
<evidence type="ECO:0000256" key="1">
    <source>
        <dbReference type="ARBA" id="ARBA00009437"/>
    </source>
</evidence>
<dbReference type="Gene3D" id="3.40.190.10">
    <property type="entry name" value="Periplasmic binding protein-like II"/>
    <property type="match status" value="2"/>
</dbReference>
<dbReference type="AlphaFoldDB" id="A0A512CXZ6"/>
<dbReference type="FunFam" id="1.10.10.10:FF:000001">
    <property type="entry name" value="LysR family transcriptional regulator"/>
    <property type="match status" value="1"/>
</dbReference>
<keyword evidence="3" id="KW-0238">DNA-binding</keyword>
<dbReference type="GO" id="GO:0003677">
    <property type="term" value="F:DNA binding"/>
    <property type="evidence" value="ECO:0007669"/>
    <property type="project" value="UniProtKB-KW"/>
</dbReference>